<dbReference type="Proteomes" id="UP001352852">
    <property type="component" value="Unassembled WGS sequence"/>
</dbReference>
<dbReference type="EMBL" id="JAHUTJ010077509">
    <property type="protein sequence ID" value="MED6295130.1"/>
    <property type="molecule type" value="Genomic_DNA"/>
</dbReference>
<evidence type="ECO:0000313" key="1">
    <source>
        <dbReference type="EMBL" id="MED6295130.1"/>
    </source>
</evidence>
<organism evidence="1 2">
    <name type="scientific">Characodon lateralis</name>
    <dbReference type="NCBI Taxonomy" id="208331"/>
    <lineage>
        <taxon>Eukaryota</taxon>
        <taxon>Metazoa</taxon>
        <taxon>Chordata</taxon>
        <taxon>Craniata</taxon>
        <taxon>Vertebrata</taxon>
        <taxon>Euteleostomi</taxon>
        <taxon>Actinopterygii</taxon>
        <taxon>Neopterygii</taxon>
        <taxon>Teleostei</taxon>
        <taxon>Neoteleostei</taxon>
        <taxon>Acanthomorphata</taxon>
        <taxon>Ovalentaria</taxon>
        <taxon>Atherinomorphae</taxon>
        <taxon>Cyprinodontiformes</taxon>
        <taxon>Goodeidae</taxon>
        <taxon>Characodon</taxon>
    </lineage>
</organism>
<name>A0ABU7F743_9TELE</name>
<comment type="caution">
    <text evidence="1">The sequence shown here is derived from an EMBL/GenBank/DDBJ whole genome shotgun (WGS) entry which is preliminary data.</text>
</comment>
<protein>
    <submittedName>
        <fullName evidence="1">Uncharacterized protein</fullName>
    </submittedName>
</protein>
<proteinExistence type="predicted"/>
<gene>
    <name evidence="1" type="ORF">CHARACLAT_028268</name>
</gene>
<feature type="non-terminal residue" evidence="1">
    <location>
        <position position="157"/>
    </location>
</feature>
<keyword evidence="2" id="KW-1185">Reference proteome</keyword>
<evidence type="ECO:0000313" key="2">
    <source>
        <dbReference type="Proteomes" id="UP001352852"/>
    </source>
</evidence>
<sequence length="157" mass="17292">MTMLTSHLSDLGSSINFEKRSLVPSHLIVYLGMELNLVTMRTRLSQLRREALRELLQCVKPHSSVKAVPVMHVLGIMSAAHVGVPLVNYSRMEALGGQHPVGHLVVGGRIDAVTRGMFGATRKKFMEGGIESEYASDDSGLYYSHTSMFAPHRADKD</sequence>
<accession>A0ABU7F743</accession>
<reference evidence="1 2" key="1">
    <citation type="submission" date="2021-06" db="EMBL/GenBank/DDBJ databases">
        <authorList>
            <person name="Palmer J.M."/>
        </authorList>
    </citation>
    <scope>NUCLEOTIDE SEQUENCE [LARGE SCALE GENOMIC DNA]</scope>
    <source>
        <strain evidence="1 2">CL_MEX2019</strain>
        <tissue evidence="1">Muscle</tissue>
    </source>
</reference>